<dbReference type="AlphaFoldDB" id="Q9S8Z1"/>
<keyword id="KW-0903">Direct protein sequencing</keyword>
<evidence type="ECO:0000256" key="1">
    <source>
        <dbReference type="SAM" id="MobiDB-lite"/>
    </source>
</evidence>
<sequence>KYLGGSGDPAYPGGPIFNPLGFG</sequence>
<proteinExistence type="evidence at protein level"/>
<feature type="region of interest" description="Disordered" evidence="1">
    <location>
        <begin position="1"/>
        <end position="23"/>
    </location>
</feature>
<accession>Q9S8Z1</accession>
<name>Q9S8Z1_HORVU</name>
<organism>
    <name type="scientific">Hordeum vulgare</name>
    <name type="common">Barley</name>
    <dbReference type="NCBI Taxonomy" id="4513"/>
    <lineage>
        <taxon>Eukaryota</taxon>
        <taxon>Viridiplantae</taxon>
        <taxon>Streptophyta</taxon>
        <taxon>Embryophyta</taxon>
        <taxon>Tracheophyta</taxon>
        <taxon>Spermatophyta</taxon>
        <taxon>Magnoliopsida</taxon>
        <taxon>Liliopsida</taxon>
        <taxon>Poales</taxon>
        <taxon>Poaceae</taxon>
        <taxon>BOP clade</taxon>
        <taxon>Pooideae</taxon>
        <taxon>Triticodae</taxon>
        <taxon>Triticeae</taxon>
        <taxon>Hordeinae</taxon>
        <taxon>Hordeum</taxon>
    </lineage>
</organism>
<reference key="1">
    <citation type="journal article" date="1992" name="Eur. J. Biochem.">
        <title>Identification of the photosystem I antenna polypeptides in barley. Isolation of three pigment-binding antenna complexes.</title>
        <authorList>
            <person name="Knoetzel J."/>
            <person name="Svendsen I."/>
            <person name="Simpson D.J."/>
        </authorList>
    </citation>
    <scope>PROTEIN SEQUENCE</scope>
</reference>
<protein>
    <submittedName>
        <fullName>Light-harvesting antenna of photosystem I 680A, LHCI 680A</fullName>
    </submittedName>
</protein>